<dbReference type="RefSeq" id="WP_274152034.1">
    <property type="nucleotide sequence ID" value="NZ_CP117812.1"/>
</dbReference>
<evidence type="ECO:0000259" key="3">
    <source>
        <dbReference type="Pfam" id="PF04295"/>
    </source>
</evidence>
<comment type="similarity">
    <text evidence="1">Belongs to the UxaA family.</text>
</comment>
<dbReference type="EMBL" id="CP117812">
    <property type="protein sequence ID" value="WDE97565.1"/>
    <property type="molecule type" value="Genomic_DNA"/>
</dbReference>
<dbReference type="Pfam" id="PF04295">
    <property type="entry name" value="GD_AH_second"/>
    <property type="match status" value="1"/>
</dbReference>
<keyword evidence="6" id="KW-1185">Reference proteome</keyword>
<evidence type="ECO:0000256" key="1">
    <source>
        <dbReference type="ARBA" id="ARBA00010986"/>
    </source>
</evidence>
<dbReference type="InterPro" id="IPR048332">
    <property type="entry name" value="GD_AH_C"/>
</dbReference>
<dbReference type="Pfam" id="PF20629">
    <property type="entry name" value="GD_AH_C"/>
    <property type="match status" value="1"/>
</dbReference>
<dbReference type="GO" id="GO:0016787">
    <property type="term" value="F:hydrolase activity"/>
    <property type="evidence" value="ECO:0007669"/>
    <property type="project" value="UniProtKB-KW"/>
</dbReference>
<name>A0ABY7VTN3_9BACT</name>
<dbReference type="PANTHER" id="PTHR30536:SF5">
    <property type="entry name" value="ALTRONATE DEHYDRATASE"/>
    <property type="match status" value="1"/>
</dbReference>
<sequence length="400" mass="42867">MEIITEKAYLRADGRKGIRNITLVVALVECARHVAEQIVRPYEEQGDVHLMVWSGCYPNDYSQKIISNIAKHPNTGAVLFVSLGCEGMNRTALAEMANNSGRWTETLVIQENGGTSSTIAKGRALIEQAKEVKKSFERVNMGMDELIVGTICGGSDATSGITANPAVGGAFDLMISRGARCIFEETGELIGCEERIRPRAINEEVGDALVKSIQKASYYYELMGHGSFAPGNADGGLTTVEEKSLGSYCKSGDSPISGVIAPGDIPEATGLYLMDVVPEGEPRFGFPNINDSSEIMELIASGSHIILFTTGRGSVVGSIVSPVIKVCANPKTYENLSEDMDINAGSILTGEKTLLQVSEEIVLKVEGLMKGEQSLSEALGHRESVLLYKGEMAQKTLCGM</sequence>
<dbReference type="InterPro" id="IPR052172">
    <property type="entry name" value="UxaA_altronate/galactarate_dh"/>
</dbReference>
<feature type="domain" description="D-galactarate/Altronate dehydratase C-terminal" evidence="4">
    <location>
        <begin position="144"/>
        <end position="390"/>
    </location>
</feature>
<reference evidence="5 6" key="1">
    <citation type="submission" date="2023-02" db="EMBL/GenBank/DDBJ databases">
        <title>Genome sequence of Lentisphaera profundi SAORIC-696.</title>
        <authorList>
            <person name="Kim e."/>
            <person name="Cho J.-C."/>
            <person name="Choi A."/>
            <person name="Kang I."/>
        </authorList>
    </citation>
    <scope>NUCLEOTIDE SEQUENCE [LARGE SCALE GENOMIC DNA]</scope>
    <source>
        <strain evidence="5 6">SAORIC-696</strain>
    </source>
</reference>
<accession>A0ABY7VTN3</accession>
<dbReference type="Proteomes" id="UP001214250">
    <property type="component" value="Chromosome 2"/>
</dbReference>
<evidence type="ECO:0000313" key="5">
    <source>
        <dbReference type="EMBL" id="WDE97565.1"/>
    </source>
</evidence>
<feature type="domain" description="D-galactarate/Altronate dehydratase second" evidence="3">
    <location>
        <begin position="8"/>
        <end position="129"/>
    </location>
</feature>
<proteinExistence type="inferred from homology"/>
<evidence type="ECO:0000259" key="4">
    <source>
        <dbReference type="Pfam" id="PF20629"/>
    </source>
</evidence>
<evidence type="ECO:0000313" key="6">
    <source>
        <dbReference type="Proteomes" id="UP001214250"/>
    </source>
</evidence>
<gene>
    <name evidence="5" type="ORF">PQO03_17195</name>
</gene>
<dbReference type="InterPro" id="IPR007392">
    <property type="entry name" value="GD_AH_second"/>
</dbReference>
<keyword evidence="5" id="KW-0378">Hydrolase</keyword>
<protein>
    <submittedName>
        <fullName evidence="5">UxaA family hydrolase</fullName>
    </submittedName>
</protein>
<dbReference type="PANTHER" id="PTHR30536">
    <property type="entry name" value="ALTRONATE/GALACTARATE DEHYDRATASE"/>
    <property type="match status" value="1"/>
</dbReference>
<keyword evidence="2" id="KW-0456">Lyase</keyword>
<organism evidence="5 6">
    <name type="scientific">Lentisphaera profundi</name>
    <dbReference type="NCBI Taxonomy" id="1658616"/>
    <lineage>
        <taxon>Bacteria</taxon>
        <taxon>Pseudomonadati</taxon>
        <taxon>Lentisphaerota</taxon>
        <taxon>Lentisphaeria</taxon>
        <taxon>Lentisphaerales</taxon>
        <taxon>Lentisphaeraceae</taxon>
        <taxon>Lentisphaera</taxon>
    </lineage>
</organism>
<evidence type="ECO:0000256" key="2">
    <source>
        <dbReference type="ARBA" id="ARBA00023239"/>
    </source>
</evidence>